<keyword evidence="16" id="KW-1185">Reference proteome</keyword>
<keyword evidence="5 13" id="KW-0444">Lipid biosynthesis</keyword>
<evidence type="ECO:0000256" key="12">
    <source>
        <dbReference type="ARBA" id="ARBA00029757"/>
    </source>
</evidence>
<evidence type="ECO:0000256" key="5">
    <source>
        <dbReference type="ARBA" id="ARBA00022516"/>
    </source>
</evidence>
<accession>A0A7H9CGG4</accession>
<keyword evidence="7 13" id="KW-0808">Transferase</keyword>
<dbReference type="GO" id="GO:0005886">
    <property type="term" value="C:plasma membrane"/>
    <property type="evidence" value="ECO:0007669"/>
    <property type="project" value="TreeGrafter"/>
</dbReference>
<feature type="transmembrane region" description="Helical" evidence="14">
    <location>
        <begin position="22"/>
        <end position="40"/>
    </location>
</feature>
<dbReference type="GO" id="GO:0009245">
    <property type="term" value="P:lipid A biosynthetic process"/>
    <property type="evidence" value="ECO:0007669"/>
    <property type="project" value="UniProtKB-UniRule"/>
</dbReference>
<dbReference type="RefSeq" id="WP_179975770.1">
    <property type="nucleotide sequence ID" value="NZ_CP049075.1"/>
</dbReference>
<dbReference type="HAMAP" id="MF_00409">
    <property type="entry name" value="LpxK"/>
    <property type="match status" value="1"/>
</dbReference>
<dbReference type="UniPathway" id="UPA00359">
    <property type="reaction ID" value="UER00482"/>
</dbReference>
<dbReference type="SUPFAM" id="SSF52540">
    <property type="entry name" value="P-loop containing nucleoside triphosphate hydrolases"/>
    <property type="match status" value="1"/>
</dbReference>
<proteinExistence type="inferred from homology"/>
<organism evidence="15 16">
    <name type="scientific">Candidatus Campylobacter infans</name>
    <dbReference type="NCBI Taxonomy" id="2561898"/>
    <lineage>
        <taxon>Bacteria</taxon>
        <taxon>Pseudomonadati</taxon>
        <taxon>Campylobacterota</taxon>
        <taxon>Epsilonproteobacteria</taxon>
        <taxon>Campylobacterales</taxon>
        <taxon>Campylobacteraceae</taxon>
        <taxon>Campylobacter</taxon>
    </lineage>
</organism>
<keyword evidence="9 13" id="KW-0418">Kinase</keyword>
<dbReference type="Proteomes" id="UP000509414">
    <property type="component" value="Chromosome"/>
</dbReference>
<reference evidence="15 16" key="1">
    <citation type="submission" date="2020-02" db="EMBL/GenBank/DDBJ databases">
        <title>Complete genome sequence of the novel Campylobacter species Candidatus Campylobacter infans.</title>
        <authorList>
            <person name="Duim B."/>
            <person name="Zomer A."/>
            <person name="van der Graaf L."/>
            <person name="Wagenaar J."/>
        </authorList>
    </citation>
    <scope>NUCLEOTIDE SEQUENCE [LARGE SCALE GENOMIC DNA]</scope>
    <source>
        <strain evidence="15 16">19S00001</strain>
    </source>
</reference>
<evidence type="ECO:0000256" key="8">
    <source>
        <dbReference type="ARBA" id="ARBA00022741"/>
    </source>
</evidence>
<keyword evidence="14" id="KW-0472">Membrane</keyword>
<keyword evidence="14" id="KW-0812">Transmembrane</keyword>
<evidence type="ECO:0000313" key="16">
    <source>
        <dbReference type="Proteomes" id="UP000509414"/>
    </source>
</evidence>
<feature type="binding site" evidence="13">
    <location>
        <begin position="61"/>
        <end position="68"/>
    </location>
    <ligand>
        <name>ATP</name>
        <dbReference type="ChEBI" id="CHEBI:30616"/>
    </ligand>
</feature>
<comment type="catalytic activity">
    <reaction evidence="13">
        <text>a lipid A disaccharide + ATP = a lipid IVA + ADP + H(+)</text>
        <dbReference type="Rhea" id="RHEA:67840"/>
        <dbReference type="ChEBI" id="CHEBI:15378"/>
        <dbReference type="ChEBI" id="CHEBI:30616"/>
        <dbReference type="ChEBI" id="CHEBI:176343"/>
        <dbReference type="ChEBI" id="CHEBI:176425"/>
        <dbReference type="ChEBI" id="CHEBI:456216"/>
        <dbReference type="EC" id="2.7.1.130"/>
    </reaction>
</comment>
<keyword evidence="6 13" id="KW-0441">Lipid A biosynthesis</keyword>
<keyword evidence="11 13" id="KW-0443">Lipid metabolism</keyword>
<dbReference type="Pfam" id="PF02606">
    <property type="entry name" value="LpxK"/>
    <property type="match status" value="2"/>
</dbReference>
<evidence type="ECO:0000256" key="10">
    <source>
        <dbReference type="ARBA" id="ARBA00022840"/>
    </source>
</evidence>
<comment type="pathway">
    <text evidence="2 13">Glycolipid biosynthesis; lipid IV(A) biosynthesis; lipid IV(A) from (3R)-3-hydroxytetradecanoyl-[acyl-carrier-protein] and UDP-N-acetyl-alpha-D-glucosamine: step 6/6.</text>
</comment>
<name>A0A7H9CGG4_9BACT</name>
<gene>
    <name evidence="13 15" type="primary">lpxK</name>
    <name evidence="15" type="ORF">CINF_0702</name>
</gene>
<keyword evidence="14" id="KW-1133">Transmembrane helix</keyword>
<evidence type="ECO:0000256" key="7">
    <source>
        <dbReference type="ARBA" id="ARBA00022679"/>
    </source>
</evidence>
<evidence type="ECO:0000256" key="1">
    <source>
        <dbReference type="ARBA" id="ARBA00002274"/>
    </source>
</evidence>
<dbReference type="InterPro" id="IPR003758">
    <property type="entry name" value="LpxK"/>
</dbReference>
<keyword evidence="8 13" id="KW-0547">Nucleotide-binding</keyword>
<evidence type="ECO:0000256" key="13">
    <source>
        <dbReference type="HAMAP-Rule" id="MF_00409"/>
    </source>
</evidence>
<comment type="similarity">
    <text evidence="13">Belongs to the LpxK family.</text>
</comment>
<evidence type="ECO:0000256" key="14">
    <source>
        <dbReference type="SAM" id="Phobius"/>
    </source>
</evidence>
<evidence type="ECO:0000256" key="3">
    <source>
        <dbReference type="ARBA" id="ARBA00012071"/>
    </source>
</evidence>
<dbReference type="AlphaFoldDB" id="A0A7H9CGG4"/>
<evidence type="ECO:0000313" key="15">
    <source>
        <dbReference type="EMBL" id="QLI05223.1"/>
    </source>
</evidence>
<evidence type="ECO:0000256" key="4">
    <source>
        <dbReference type="ARBA" id="ARBA00016436"/>
    </source>
</evidence>
<dbReference type="EC" id="2.7.1.130" evidence="3 13"/>
<comment type="function">
    <text evidence="1 13">Transfers the gamma-phosphate of ATP to the 4'-position of a tetraacyldisaccharide 1-phosphate intermediate (termed DS-1-P) to form tetraacyldisaccharide 1,4'-bis-phosphate (lipid IVA).</text>
</comment>
<evidence type="ECO:0000256" key="11">
    <source>
        <dbReference type="ARBA" id="ARBA00023098"/>
    </source>
</evidence>
<dbReference type="GO" id="GO:0009244">
    <property type="term" value="P:lipopolysaccharide core region biosynthetic process"/>
    <property type="evidence" value="ECO:0007669"/>
    <property type="project" value="TreeGrafter"/>
</dbReference>
<sequence>MKKSFHAWVNVYFYNPGVFERVLSVIFTPISLLYSCFIRLKKLFIKPVKFCVPVISVGNLILGGSGKTPLTKAIFELFSQKYRTFIILRGYKRKSKGLILVCEDGEILCDVNASGDEAMEYALFCPKANVIVSENRADGINEAIKRGGELVLLDDGFGKFGIEKFNILLYPSVEPKSDLTIPSGAYRYPKSYYALADFIPQKDDILSKIEILNESEKMLLIAGIANPGRLKFVFDKCVGREFFADHYDYKKAELEDLLKKHGASSILLTAKDFVKVRNFNLPLSLLVLKSELSDNFKQKLENYITSFKDLK</sequence>
<dbReference type="PANTHER" id="PTHR42724">
    <property type="entry name" value="TETRAACYLDISACCHARIDE 4'-KINASE"/>
    <property type="match status" value="1"/>
</dbReference>
<dbReference type="KEGG" id="cinf:CINF_0702"/>
<evidence type="ECO:0000256" key="6">
    <source>
        <dbReference type="ARBA" id="ARBA00022556"/>
    </source>
</evidence>
<dbReference type="InterPro" id="IPR027417">
    <property type="entry name" value="P-loop_NTPase"/>
</dbReference>
<evidence type="ECO:0000256" key="9">
    <source>
        <dbReference type="ARBA" id="ARBA00022777"/>
    </source>
</evidence>
<protein>
    <recommendedName>
        <fullName evidence="4 13">Tetraacyldisaccharide 4'-kinase</fullName>
        <ecNumber evidence="3 13">2.7.1.130</ecNumber>
    </recommendedName>
    <alternativeName>
        <fullName evidence="12 13">Lipid A 4'-kinase</fullName>
    </alternativeName>
</protein>
<dbReference type="PANTHER" id="PTHR42724:SF1">
    <property type="entry name" value="TETRAACYLDISACCHARIDE 4'-KINASE, MITOCHONDRIAL-RELATED"/>
    <property type="match status" value="1"/>
</dbReference>
<evidence type="ECO:0000256" key="2">
    <source>
        <dbReference type="ARBA" id="ARBA00004870"/>
    </source>
</evidence>
<keyword evidence="10 13" id="KW-0067">ATP-binding</keyword>
<dbReference type="EMBL" id="CP049075">
    <property type="protein sequence ID" value="QLI05223.1"/>
    <property type="molecule type" value="Genomic_DNA"/>
</dbReference>
<dbReference type="GO" id="GO:0005524">
    <property type="term" value="F:ATP binding"/>
    <property type="evidence" value="ECO:0007669"/>
    <property type="project" value="UniProtKB-UniRule"/>
</dbReference>
<dbReference type="NCBIfam" id="NF001892">
    <property type="entry name" value="PRK00652.1-5"/>
    <property type="match status" value="1"/>
</dbReference>
<dbReference type="GO" id="GO:0009029">
    <property type="term" value="F:lipid-A 4'-kinase activity"/>
    <property type="evidence" value="ECO:0007669"/>
    <property type="project" value="UniProtKB-UniRule"/>
</dbReference>